<evidence type="ECO:0000313" key="3">
    <source>
        <dbReference type="Proteomes" id="UP001165065"/>
    </source>
</evidence>
<dbReference type="SUPFAM" id="SSF48613">
    <property type="entry name" value="Heme oxygenase-like"/>
    <property type="match status" value="1"/>
</dbReference>
<dbReference type="AlphaFoldDB" id="A0A9W7G925"/>
<feature type="transmembrane region" description="Helical" evidence="1">
    <location>
        <begin position="20"/>
        <end position="42"/>
    </location>
</feature>
<dbReference type="EMBL" id="BRYA01000984">
    <property type="protein sequence ID" value="GMI37039.1"/>
    <property type="molecule type" value="Genomic_DNA"/>
</dbReference>
<protein>
    <recommendedName>
        <fullName evidence="4">Heme oxygenase</fullName>
    </recommendedName>
</protein>
<proteinExistence type="predicted"/>
<accession>A0A9W7G925</accession>
<evidence type="ECO:0000313" key="2">
    <source>
        <dbReference type="EMBL" id="GMI37039.1"/>
    </source>
</evidence>
<name>A0A9W7G925_9STRA</name>
<keyword evidence="3" id="KW-1185">Reference proteome</keyword>
<keyword evidence="1" id="KW-0812">Transmembrane</keyword>
<dbReference type="OrthoDB" id="200511at2759"/>
<dbReference type="Gene3D" id="1.20.910.10">
    <property type="entry name" value="Heme oxygenase-like"/>
    <property type="match status" value="1"/>
</dbReference>
<comment type="caution">
    <text evidence="2">The sequence shown here is derived from an EMBL/GenBank/DDBJ whole genome shotgun (WGS) entry which is preliminary data.</text>
</comment>
<dbReference type="Proteomes" id="UP001165065">
    <property type="component" value="Unassembled WGS sequence"/>
</dbReference>
<feature type="transmembrane region" description="Helical" evidence="1">
    <location>
        <begin position="110"/>
        <end position="129"/>
    </location>
</feature>
<evidence type="ECO:0008006" key="4">
    <source>
        <dbReference type="Google" id="ProtNLM"/>
    </source>
</evidence>
<reference evidence="3" key="1">
    <citation type="journal article" date="2023" name="Commun. Biol.">
        <title>Genome analysis of Parmales, the sister group of diatoms, reveals the evolutionary specialization of diatoms from phago-mixotrophs to photoautotrophs.</title>
        <authorList>
            <person name="Ban H."/>
            <person name="Sato S."/>
            <person name="Yoshikawa S."/>
            <person name="Yamada K."/>
            <person name="Nakamura Y."/>
            <person name="Ichinomiya M."/>
            <person name="Sato N."/>
            <person name="Blanc-Mathieu R."/>
            <person name="Endo H."/>
            <person name="Kuwata A."/>
            <person name="Ogata H."/>
        </authorList>
    </citation>
    <scope>NUCLEOTIDE SEQUENCE [LARGE SCALE GENOMIC DNA]</scope>
</reference>
<keyword evidence="1" id="KW-1133">Transmembrane helix</keyword>
<keyword evidence="1" id="KW-0472">Membrane</keyword>
<feature type="transmembrane region" description="Helical" evidence="1">
    <location>
        <begin position="205"/>
        <end position="223"/>
    </location>
</feature>
<sequence>MDAMMSSIRSRHSRGNMIGFLKLPLIFTSPTLYAGAIAQFYLLTLLLESGELKGEGPMFRKLKEDLALKPLAPGYASDLSDLLGPSWSAKLQDLYLPVTLDYASQLKSSSDSSLCSALFILYGALVIGGGRSTQKRVKKVPALRGCGHVLFDVDEDMMKARGRFRKAFDELVRDNPEEEEKLVKEVVRWMGMNNKVVMGIKCTPTWLKTAVLVTVGAGIAWIASRRVKVVGGR</sequence>
<gene>
    <name evidence="2" type="ORF">TrCOL_g7839</name>
</gene>
<organism evidence="2 3">
    <name type="scientific">Triparma columacea</name>
    <dbReference type="NCBI Taxonomy" id="722753"/>
    <lineage>
        <taxon>Eukaryota</taxon>
        <taxon>Sar</taxon>
        <taxon>Stramenopiles</taxon>
        <taxon>Ochrophyta</taxon>
        <taxon>Bolidophyceae</taxon>
        <taxon>Parmales</taxon>
        <taxon>Triparmaceae</taxon>
        <taxon>Triparma</taxon>
    </lineage>
</organism>
<evidence type="ECO:0000256" key="1">
    <source>
        <dbReference type="SAM" id="Phobius"/>
    </source>
</evidence>
<dbReference type="InterPro" id="IPR016084">
    <property type="entry name" value="Haem_Oase-like_multi-hlx"/>
</dbReference>